<feature type="domain" description="GtrA/DPMS transmembrane" evidence="7">
    <location>
        <begin position="222"/>
        <end position="336"/>
    </location>
</feature>
<organism evidence="8 9">
    <name type="scientific">Paenarthrobacter aurescens</name>
    <name type="common">Arthrobacter aurescens</name>
    <dbReference type="NCBI Taxonomy" id="43663"/>
    <lineage>
        <taxon>Bacteria</taxon>
        <taxon>Bacillati</taxon>
        <taxon>Actinomycetota</taxon>
        <taxon>Actinomycetes</taxon>
        <taxon>Micrococcales</taxon>
        <taxon>Micrococcaceae</taxon>
        <taxon>Paenarthrobacter</taxon>
    </lineage>
</organism>
<gene>
    <name evidence="8" type="ORF">AAU01_03000</name>
</gene>
<reference evidence="8 9" key="1">
    <citation type="submission" date="2019-06" db="EMBL/GenBank/DDBJ databases">
        <title>Whole genome shotgun sequence of Paenarthrobacter aurescens NBRC 12136.</title>
        <authorList>
            <person name="Hosoyama A."/>
            <person name="Uohara A."/>
            <person name="Ohji S."/>
            <person name="Ichikawa N."/>
        </authorList>
    </citation>
    <scope>NUCLEOTIDE SEQUENCE [LARGE SCALE GENOMIC DNA]</scope>
    <source>
        <strain evidence="8 9">NBRC 12136</strain>
    </source>
</reference>
<keyword evidence="9" id="KW-1185">Reference proteome</keyword>
<dbReference type="PANTHER" id="PTHR10859:SF114">
    <property type="entry name" value="DOLICHOL-PHOSPHATE MANNOSYLTRANSFERASE"/>
    <property type="match status" value="1"/>
</dbReference>
<dbReference type="CDD" id="cd04179">
    <property type="entry name" value="DPM_DPG-synthase_like"/>
    <property type="match status" value="1"/>
</dbReference>
<feature type="transmembrane region" description="Helical" evidence="5">
    <location>
        <begin position="278"/>
        <end position="301"/>
    </location>
</feature>
<dbReference type="GO" id="GO:0016740">
    <property type="term" value="F:transferase activity"/>
    <property type="evidence" value="ECO:0007669"/>
    <property type="project" value="UniProtKB-KW"/>
</dbReference>
<dbReference type="Proteomes" id="UP000317715">
    <property type="component" value="Unassembled WGS sequence"/>
</dbReference>
<keyword evidence="2 5" id="KW-0812">Transmembrane</keyword>
<dbReference type="EMBL" id="BJMD01000001">
    <property type="protein sequence ID" value="GEB17545.1"/>
    <property type="molecule type" value="Genomic_DNA"/>
</dbReference>
<evidence type="ECO:0000256" key="2">
    <source>
        <dbReference type="ARBA" id="ARBA00022692"/>
    </source>
</evidence>
<dbReference type="Pfam" id="PF00535">
    <property type="entry name" value="Glycos_transf_2"/>
    <property type="match status" value="1"/>
</dbReference>
<keyword evidence="3 5" id="KW-1133">Transmembrane helix</keyword>
<evidence type="ECO:0000259" key="6">
    <source>
        <dbReference type="Pfam" id="PF00535"/>
    </source>
</evidence>
<keyword evidence="4 5" id="KW-0472">Membrane</keyword>
<proteinExistence type="predicted"/>
<evidence type="ECO:0000256" key="3">
    <source>
        <dbReference type="ARBA" id="ARBA00022989"/>
    </source>
</evidence>
<feature type="transmembrane region" description="Helical" evidence="5">
    <location>
        <begin position="247"/>
        <end position="266"/>
    </location>
</feature>
<evidence type="ECO:0000256" key="1">
    <source>
        <dbReference type="ARBA" id="ARBA00004141"/>
    </source>
</evidence>
<dbReference type="GO" id="GO:0016020">
    <property type="term" value="C:membrane"/>
    <property type="evidence" value="ECO:0007669"/>
    <property type="project" value="UniProtKB-SubCell"/>
</dbReference>
<dbReference type="PANTHER" id="PTHR10859">
    <property type="entry name" value="GLYCOSYL TRANSFERASE"/>
    <property type="match status" value="1"/>
</dbReference>
<dbReference type="GO" id="GO:0006487">
    <property type="term" value="P:protein N-linked glycosylation"/>
    <property type="evidence" value="ECO:0007669"/>
    <property type="project" value="TreeGrafter"/>
</dbReference>
<evidence type="ECO:0000313" key="8">
    <source>
        <dbReference type="EMBL" id="GEB17545.1"/>
    </source>
</evidence>
<dbReference type="RefSeq" id="WP_141280985.1">
    <property type="nucleotide sequence ID" value="NZ_BAAAWK010000001.1"/>
</dbReference>
<accession>A0A4Y3NAX3</accession>
<name>A0A4Y3NAX3_PAEAU</name>
<feature type="transmembrane region" description="Helical" evidence="5">
    <location>
        <begin position="313"/>
        <end position="331"/>
    </location>
</feature>
<dbReference type="GeneID" id="97302235"/>
<feature type="domain" description="Glycosyltransferase 2-like" evidence="6">
    <location>
        <begin position="3"/>
        <end position="156"/>
    </location>
</feature>
<dbReference type="Gene3D" id="3.90.550.10">
    <property type="entry name" value="Spore Coat Polysaccharide Biosynthesis Protein SpsA, Chain A"/>
    <property type="match status" value="1"/>
</dbReference>
<dbReference type="OrthoDB" id="9810303at2"/>
<evidence type="ECO:0000259" key="7">
    <source>
        <dbReference type="Pfam" id="PF04138"/>
    </source>
</evidence>
<dbReference type="InterPro" id="IPR007267">
    <property type="entry name" value="GtrA_DPMS_TM"/>
</dbReference>
<evidence type="ECO:0000256" key="5">
    <source>
        <dbReference type="SAM" id="Phobius"/>
    </source>
</evidence>
<protein>
    <submittedName>
        <fullName evidence="8">Glycosyl transferase</fullName>
    </submittedName>
</protein>
<evidence type="ECO:0000256" key="4">
    <source>
        <dbReference type="ARBA" id="ARBA00023136"/>
    </source>
</evidence>
<comment type="caution">
    <text evidence="8">The sequence shown here is derived from an EMBL/GenBank/DDBJ whole genome shotgun (WGS) entry which is preliminary data.</text>
</comment>
<comment type="subcellular location">
    <subcellularLocation>
        <location evidence="1">Membrane</location>
        <topology evidence="1">Multi-pass membrane protein</topology>
    </subcellularLocation>
</comment>
<dbReference type="Pfam" id="PF04138">
    <property type="entry name" value="GtrA_DPMS_TM"/>
    <property type="match status" value="1"/>
</dbReference>
<dbReference type="InterPro" id="IPR001173">
    <property type="entry name" value="Glyco_trans_2-like"/>
</dbReference>
<dbReference type="SUPFAM" id="SSF53448">
    <property type="entry name" value="Nucleotide-diphospho-sugar transferases"/>
    <property type="match status" value="1"/>
</dbReference>
<keyword evidence="8" id="KW-0808">Transferase</keyword>
<sequence length="381" mass="41515">MIILIPAYEPDHQLTALVRQLREADPWLIIVVVDDGSGPDYKDTFDDAARLGCQVLSYAVNGGKGHALKSGFAFIAERFPGHDVVCADSDGQHGVADIIAVADRVRHVTAAMVLGCRNFTENVPARSRFGNTVTRGLFRLATGQRITDTQTGLRGYRADMIPWLLTVHGQRYEYELNLLLEAKQAGYGIESVEIATVYLDHNSGSHFRPVADSIRIYAPLLKFLGSSVSAFAVDMVMFLLLSAVTDSLLLAVVGARLVSATVNFMINRRLVFEHGKDTSLRAAATGYAALVLVLLSANYAAMWTLTSLAIPDLLAKLVTELTLLGISYAVQQRFLFVRKARATPTEATAVETHIPALVPAQFQHSLAGKSGDQSPKRFRSN</sequence>
<dbReference type="GO" id="GO:0000271">
    <property type="term" value="P:polysaccharide biosynthetic process"/>
    <property type="evidence" value="ECO:0007669"/>
    <property type="project" value="InterPro"/>
</dbReference>
<evidence type="ECO:0000313" key="9">
    <source>
        <dbReference type="Proteomes" id="UP000317715"/>
    </source>
</evidence>
<dbReference type="InterPro" id="IPR029044">
    <property type="entry name" value="Nucleotide-diphossugar_trans"/>
</dbReference>
<dbReference type="AlphaFoldDB" id="A0A4Y3NAX3"/>